<reference evidence="2" key="2">
    <citation type="journal article" date="2018" name="Environ. Sci. Technol.">
        <title>The Toxicogenome of Hyalella azteca: A Model for Sediment Ecotoxicology and Evolutionary Toxicology.</title>
        <authorList>
            <person name="Poynton H.C."/>
            <person name="Hasenbein S."/>
            <person name="Benoit J.B."/>
            <person name="Sepulveda M.S."/>
            <person name="Poelchau M.F."/>
            <person name="Hughes D.S.T."/>
            <person name="Murali S.C."/>
            <person name="Chen S."/>
            <person name="Glastad K.M."/>
            <person name="Goodisman M.A.D."/>
            <person name="Werren J.H."/>
            <person name="Vineis J.H."/>
            <person name="Bowen J.L."/>
            <person name="Friedrich M."/>
            <person name="Jones J."/>
            <person name="Robertson H.M."/>
            <person name="Feyereisen R."/>
            <person name="Mechler-Hickson A."/>
            <person name="Mathers N."/>
            <person name="Lee C.E."/>
            <person name="Colbourne J.K."/>
            <person name="Biales A."/>
            <person name="Johnston J.S."/>
            <person name="Wellborn G.A."/>
            <person name="Rosendale A.J."/>
            <person name="Cridge A.G."/>
            <person name="Munoz-Torres M.C."/>
            <person name="Bain P.A."/>
            <person name="Manny A.R."/>
            <person name="Major K.M."/>
            <person name="Lambert F.N."/>
            <person name="Vulpe C.D."/>
            <person name="Tuck P."/>
            <person name="Blalock B.J."/>
            <person name="Lin Y.Y."/>
            <person name="Smith M.E."/>
            <person name="Ochoa-Acuna H."/>
            <person name="Chen M.M."/>
            <person name="Childers C.P."/>
            <person name="Qu J."/>
            <person name="Dugan S."/>
            <person name="Lee S.L."/>
            <person name="Chao H."/>
            <person name="Dinh H."/>
            <person name="Han Y."/>
            <person name="Doddapaneni H."/>
            <person name="Worley K.C."/>
            <person name="Muzny D.M."/>
            <person name="Gibbs R.A."/>
            <person name="Richards S."/>
        </authorList>
    </citation>
    <scope>NUCLEOTIDE SEQUENCE</scope>
    <source>
        <strain evidence="2">HAZT.00-mixed</strain>
        <tissue evidence="2">Whole organism</tissue>
    </source>
</reference>
<gene>
    <name evidence="2" type="ORF">HAZT_HAZT002931</name>
</gene>
<dbReference type="GO" id="GO:0005543">
    <property type="term" value="F:phospholipid binding"/>
    <property type="evidence" value="ECO:0007669"/>
    <property type="project" value="TreeGrafter"/>
</dbReference>
<protein>
    <recommendedName>
        <fullName evidence="1">C2 domain-containing protein</fullName>
    </recommendedName>
</protein>
<dbReference type="PANTHER" id="PTHR46129">
    <property type="entry name" value="SYNAPTOTAGMIN 14, ISOFORM D"/>
    <property type="match status" value="1"/>
</dbReference>
<proteinExistence type="predicted"/>
<dbReference type="InterPro" id="IPR043541">
    <property type="entry name" value="SYT14/14L/16"/>
</dbReference>
<feature type="domain" description="C2" evidence="1">
    <location>
        <begin position="149"/>
        <end position="288"/>
    </location>
</feature>
<dbReference type="InterPro" id="IPR035892">
    <property type="entry name" value="C2_domain_sf"/>
</dbReference>
<accession>A0A6A0H2M1</accession>
<dbReference type="Proteomes" id="UP000711488">
    <property type="component" value="Unassembled WGS sequence"/>
</dbReference>
<evidence type="ECO:0000259" key="1">
    <source>
        <dbReference type="PROSITE" id="PS50004"/>
    </source>
</evidence>
<dbReference type="InterPro" id="IPR000008">
    <property type="entry name" value="C2_dom"/>
</dbReference>
<dbReference type="EMBL" id="JQDR03009708">
    <property type="protein sequence ID" value="KAA0195337.1"/>
    <property type="molecule type" value="Genomic_DNA"/>
</dbReference>
<feature type="domain" description="C2" evidence="1">
    <location>
        <begin position="1"/>
        <end position="81"/>
    </location>
</feature>
<reference evidence="2" key="3">
    <citation type="submission" date="2019-06" db="EMBL/GenBank/DDBJ databases">
        <authorList>
            <person name="Poynton C."/>
            <person name="Hasenbein S."/>
            <person name="Benoit J.B."/>
            <person name="Sepulveda M.S."/>
            <person name="Poelchau M.F."/>
            <person name="Murali S.C."/>
            <person name="Chen S."/>
            <person name="Glastad K.M."/>
            <person name="Werren J.H."/>
            <person name="Vineis J.H."/>
            <person name="Bowen J.L."/>
            <person name="Friedrich M."/>
            <person name="Jones J."/>
            <person name="Robertson H.M."/>
            <person name="Feyereisen R."/>
            <person name="Mechler-Hickson A."/>
            <person name="Mathers N."/>
            <person name="Lee C.E."/>
            <person name="Colbourne J.K."/>
            <person name="Biales A."/>
            <person name="Johnston J.S."/>
            <person name="Wellborn G.A."/>
            <person name="Rosendale A.J."/>
            <person name="Cridge A.G."/>
            <person name="Munoz-Torres M.C."/>
            <person name="Bain P.A."/>
            <person name="Manny A.R."/>
            <person name="Major K.M."/>
            <person name="Lambert F.N."/>
            <person name="Vulpe C.D."/>
            <person name="Tuck P."/>
            <person name="Blalock B.J."/>
            <person name="Lin Y.-Y."/>
            <person name="Smith M.E."/>
            <person name="Ochoa-Acuna H."/>
            <person name="Chen M.-J.M."/>
            <person name="Childers C.P."/>
            <person name="Qu J."/>
            <person name="Dugan S."/>
            <person name="Lee S.L."/>
            <person name="Chao H."/>
            <person name="Dinh H."/>
            <person name="Han Y."/>
            <person name="Doddapaneni H."/>
            <person name="Worley K.C."/>
            <person name="Muzny D.M."/>
            <person name="Gibbs R.A."/>
            <person name="Richards S."/>
        </authorList>
    </citation>
    <scope>NUCLEOTIDE SEQUENCE</scope>
    <source>
        <strain evidence="2">HAZT.00-mixed</strain>
        <tissue evidence="2">Whole organism</tissue>
    </source>
</reference>
<evidence type="ECO:0000313" key="2">
    <source>
        <dbReference type="EMBL" id="KAA0195337.1"/>
    </source>
</evidence>
<sequence>MVRILLVPNRRQKHKTRIRQGSTPQFNEAFIFRKISPDEVLGLSLRFRLYECQRIRRERLLGEALVPLSSVNLHMANSLWLPLESGATCVTAVVNVEMKDVERQPPHGQLPLAPLESGATCVTASDEVAEVCSLPRSDSTGSNHSVHGAAPGLLVGLTYNGTTGRLAVEIIKGSHFRTSEDSSSIANPRAPDSLVKIRLTSSSGQEIATAKTTIRRGQPNPLFKETFIFQVALFQLPDVTLLLAVYARKSMKRKDMIGWCSLGSSSSGEEELAHWNAMRDGGQSCRWHSLHLN</sequence>
<dbReference type="Gene3D" id="2.60.40.150">
    <property type="entry name" value="C2 domain"/>
    <property type="match status" value="2"/>
</dbReference>
<name>A0A6A0H2M1_HYAAZ</name>
<organism evidence="2">
    <name type="scientific">Hyalella azteca</name>
    <name type="common">Amphipod</name>
    <dbReference type="NCBI Taxonomy" id="294128"/>
    <lineage>
        <taxon>Eukaryota</taxon>
        <taxon>Metazoa</taxon>
        <taxon>Ecdysozoa</taxon>
        <taxon>Arthropoda</taxon>
        <taxon>Crustacea</taxon>
        <taxon>Multicrustacea</taxon>
        <taxon>Malacostraca</taxon>
        <taxon>Eumalacostraca</taxon>
        <taxon>Peracarida</taxon>
        <taxon>Amphipoda</taxon>
        <taxon>Senticaudata</taxon>
        <taxon>Talitrida</taxon>
        <taxon>Talitroidea</taxon>
        <taxon>Hyalellidae</taxon>
        <taxon>Hyalella</taxon>
    </lineage>
</organism>
<dbReference type="Pfam" id="PF00168">
    <property type="entry name" value="C2"/>
    <property type="match status" value="2"/>
</dbReference>
<dbReference type="SMART" id="SM00239">
    <property type="entry name" value="C2"/>
    <property type="match status" value="2"/>
</dbReference>
<comment type="caution">
    <text evidence="2">The sequence shown here is derived from an EMBL/GenBank/DDBJ whole genome shotgun (WGS) entry which is preliminary data.</text>
</comment>
<dbReference type="AlphaFoldDB" id="A0A6A0H2M1"/>
<dbReference type="PROSITE" id="PS50004">
    <property type="entry name" value="C2"/>
    <property type="match status" value="2"/>
</dbReference>
<reference evidence="2" key="1">
    <citation type="submission" date="2014-08" db="EMBL/GenBank/DDBJ databases">
        <authorList>
            <person name="Murali S."/>
            <person name="Richards S."/>
            <person name="Bandaranaike D."/>
            <person name="Bellair M."/>
            <person name="Blankenburg K."/>
            <person name="Chao H."/>
            <person name="Dinh H."/>
            <person name="Doddapaneni H."/>
            <person name="Dugan-Rocha S."/>
            <person name="Elkadiri S."/>
            <person name="Gnanaolivu R."/>
            <person name="Hughes D."/>
            <person name="Lee S."/>
            <person name="Li M."/>
            <person name="Ming W."/>
            <person name="Munidasa M."/>
            <person name="Muniz J."/>
            <person name="Nguyen L."/>
            <person name="Osuji N."/>
            <person name="Pu L.-L."/>
            <person name="Puazo M."/>
            <person name="Skinner E."/>
            <person name="Qu C."/>
            <person name="Quiroz J."/>
            <person name="Raj R."/>
            <person name="Weissenberger G."/>
            <person name="Xin Y."/>
            <person name="Zou X."/>
            <person name="Han Y."/>
            <person name="Worley K."/>
            <person name="Muzny D."/>
            <person name="Gibbs R."/>
        </authorList>
    </citation>
    <scope>NUCLEOTIDE SEQUENCE</scope>
    <source>
        <strain evidence="2">HAZT.00-mixed</strain>
        <tissue evidence="2">Whole organism</tissue>
    </source>
</reference>
<dbReference type="PANTHER" id="PTHR46129:SF2">
    <property type="entry name" value="SYNAPTOTAGMIN 14, ISOFORM D"/>
    <property type="match status" value="1"/>
</dbReference>
<dbReference type="SUPFAM" id="SSF49562">
    <property type="entry name" value="C2 domain (Calcium/lipid-binding domain, CaLB)"/>
    <property type="match status" value="2"/>
</dbReference>